<evidence type="ECO:0000256" key="3">
    <source>
        <dbReference type="SAM" id="MobiDB-lite"/>
    </source>
</evidence>
<dbReference type="Gene3D" id="1.10.150.80">
    <property type="entry name" value="HRDC domain"/>
    <property type="match status" value="1"/>
</dbReference>
<evidence type="ECO:0000313" key="6">
    <source>
        <dbReference type="Proteomes" id="UP001146793"/>
    </source>
</evidence>
<dbReference type="GO" id="GO:0071036">
    <property type="term" value="P:nuclear polyadenylation-dependent snoRNA catabolic process"/>
    <property type="evidence" value="ECO:0007669"/>
    <property type="project" value="TreeGrafter"/>
</dbReference>
<dbReference type="GO" id="GO:0071051">
    <property type="term" value="P:poly(A)-dependent snoRNA 3'-end processing"/>
    <property type="evidence" value="ECO:0007669"/>
    <property type="project" value="TreeGrafter"/>
</dbReference>
<dbReference type="GO" id="GO:0071038">
    <property type="term" value="P:TRAMP-dependent tRNA surveillance pathway"/>
    <property type="evidence" value="ECO:0007669"/>
    <property type="project" value="TreeGrafter"/>
</dbReference>
<dbReference type="SUPFAM" id="SSF53098">
    <property type="entry name" value="Ribonuclease H-like"/>
    <property type="match status" value="1"/>
</dbReference>
<dbReference type="Pfam" id="PF01612">
    <property type="entry name" value="DNA_pol_A_exo1"/>
    <property type="match status" value="1"/>
</dbReference>
<dbReference type="GO" id="GO:0000467">
    <property type="term" value="P:exonucleolytic trimming to generate mature 3'-end of 5.8S rRNA from tricistronic rRNA transcript (SSU-rRNA, 5.8S rRNA, LSU-rRNA)"/>
    <property type="evidence" value="ECO:0007669"/>
    <property type="project" value="InterPro"/>
</dbReference>
<gene>
    <name evidence="5" type="ORF">M0812_18656</name>
</gene>
<protein>
    <submittedName>
        <fullName evidence="5">Exosome component</fullName>
    </submittedName>
</protein>
<dbReference type="GO" id="GO:0071044">
    <property type="term" value="P:histone mRNA catabolic process"/>
    <property type="evidence" value="ECO:0007669"/>
    <property type="project" value="TreeGrafter"/>
</dbReference>
<dbReference type="PANTHER" id="PTHR12124:SF47">
    <property type="entry name" value="EXOSOME COMPONENT 10"/>
    <property type="match status" value="1"/>
</dbReference>
<reference evidence="5" key="1">
    <citation type="submission" date="2022-08" db="EMBL/GenBank/DDBJ databases">
        <title>Novel sulphate-reducing endosymbionts in the free-living metamonad Anaeramoeba.</title>
        <authorList>
            <person name="Jerlstrom-Hultqvist J."/>
            <person name="Cepicka I."/>
            <person name="Gallot-Lavallee L."/>
            <person name="Salas-Leiva D."/>
            <person name="Curtis B.A."/>
            <person name="Zahonova K."/>
            <person name="Pipaliya S."/>
            <person name="Dacks J."/>
            <person name="Roger A.J."/>
        </authorList>
    </citation>
    <scope>NUCLEOTIDE SEQUENCE</scope>
    <source>
        <strain evidence="5">Busselton2</strain>
    </source>
</reference>
<dbReference type="Gene3D" id="3.30.420.10">
    <property type="entry name" value="Ribonuclease H-like superfamily/Ribonuclease H"/>
    <property type="match status" value="1"/>
</dbReference>
<evidence type="ECO:0000256" key="1">
    <source>
        <dbReference type="ARBA" id="ARBA00004123"/>
    </source>
</evidence>
<evidence type="ECO:0000313" key="5">
    <source>
        <dbReference type="EMBL" id="KAJ3436597.1"/>
    </source>
</evidence>
<dbReference type="InterPro" id="IPR044876">
    <property type="entry name" value="HRDC_dom_sf"/>
</dbReference>
<dbReference type="Proteomes" id="UP001146793">
    <property type="component" value="Unassembled WGS sequence"/>
</dbReference>
<dbReference type="SUPFAM" id="SSF47819">
    <property type="entry name" value="HRDC-like"/>
    <property type="match status" value="1"/>
</dbReference>
<sequence length="969" mass="113676">MDKNLPKLLPTIENFHLKNKDLFSPSEFTIYQLFSQSKEKIESFQLKLKNTLKSLHSVLKKEKSFLSLNEYEIESILENKNNSNNTKQFSSVNWLYLINDTLIEKTEKNLKKYQNCDERTSKQINGSVGKIELKNGKKTFSAKIVPPPQLCFKKKIDNARSTKFIPPLKTKPNSQRNLKSSIFLQSDGTYSHPYQNEILDLKFNWDVSLFGETKENNSQSQQILLNQKEKEKEKDIEIEQGIGIEKDKRKGNQKEKEKDIENEQEQEKENDIENDIEIEQEQEKEKEIENKQEIEKKNKKRGNLIFINNSELFDNLIQQLKTQNKIQKRKNKNHLFLDVINHSKRSFQGFICLFLLKQNENVWIIDALKLRERMGELNEFTTNPEILKIIFNGKKVIKWIQRDFGMYLVNCCDLSTLSKWYFTFKNDPICQNKNIFQQMKKTLLFIEKKNGNGNENKISNENKEFDEIDWRIRPLPREVLNCSSDRIEKMPKLLKSLISKVRELNNEKNSLLEIWELQKSLTLLKYKKPIFSFENSKRIYLKKGLKLPKISKLIFFELFDWRDQYARENDESPNWVMDDESLINISKKAPEKIDQLLNCCNNQITNAIRLESITIIRMIAKAKKKIKKQQEEKQKLKLWEGRGVSMQRETPHLFDSSSGNESDEDIQLQQNNPIYTESGLEEIKNNKYLVNDITKSIEMEQLQTGRNKNSMNIQEKKSPCVPKNENKQLAKKNQEIEIGTNDNKAINTTTQNKTDGNDIDRDVQNPNLLFSEQIFSDSMKWMKTVGWIHNKQILSGLISGKTKNQKKKNDQQQMSFIGFSGDETNSKIKDNIGFHTNTKFTISFRKNYNNNKMGGQYIVNNREKRGGINIGVNVRGGVGLGDTGEGVKIERSKEYERKRKFNEETRRNMFIQNQINLKREMEKHNKNYVENQSQSNTLNSGTNEQYSYSLKTIDLQEDMEIEEGEISNI</sequence>
<dbReference type="GO" id="GO:0000175">
    <property type="term" value="F:3'-5'-RNA exonuclease activity"/>
    <property type="evidence" value="ECO:0007669"/>
    <property type="project" value="InterPro"/>
</dbReference>
<proteinExistence type="predicted"/>
<feature type="compositionally biased region" description="Basic and acidic residues" evidence="3">
    <location>
        <begin position="247"/>
        <end position="271"/>
    </location>
</feature>
<dbReference type="GO" id="GO:0000166">
    <property type="term" value="F:nucleotide binding"/>
    <property type="evidence" value="ECO:0007669"/>
    <property type="project" value="InterPro"/>
</dbReference>
<dbReference type="GO" id="GO:0071037">
    <property type="term" value="P:nuclear polyadenylation-dependent snRNA catabolic process"/>
    <property type="evidence" value="ECO:0007669"/>
    <property type="project" value="TreeGrafter"/>
</dbReference>
<dbReference type="GO" id="GO:0005730">
    <property type="term" value="C:nucleolus"/>
    <property type="evidence" value="ECO:0007669"/>
    <property type="project" value="TreeGrafter"/>
</dbReference>
<comment type="caution">
    <text evidence="5">The sequence shown here is derived from an EMBL/GenBank/DDBJ whole genome shotgun (WGS) entry which is preliminary data.</text>
</comment>
<dbReference type="InterPro" id="IPR045092">
    <property type="entry name" value="Rrp6-like"/>
</dbReference>
<dbReference type="InterPro" id="IPR010997">
    <property type="entry name" value="HRDC-like_sf"/>
</dbReference>
<dbReference type="GO" id="GO:0071039">
    <property type="term" value="P:nuclear polyadenylation-dependent CUT catabolic process"/>
    <property type="evidence" value="ECO:0007669"/>
    <property type="project" value="TreeGrafter"/>
</dbReference>
<dbReference type="InterPro" id="IPR002121">
    <property type="entry name" value="HRDC_dom"/>
</dbReference>
<feature type="domain" description="HRDC" evidence="4">
    <location>
        <begin position="548"/>
        <end position="629"/>
    </location>
</feature>
<dbReference type="SMART" id="SM00341">
    <property type="entry name" value="HRDC"/>
    <property type="match status" value="1"/>
</dbReference>
<dbReference type="Pfam" id="PF00570">
    <property type="entry name" value="HRDC"/>
    <property type="match status" value="1"/>
</dbReference>
<dbReference type="InterPro" id="IPR012337">
    <property type="entry name" value="RNaseH-like_sf"/>
</dbReference>
<dbReference type="GO" id="GO:0000176">
    <property type="term" value="C:nuclear exosome (RNase complex)"/>
    <property type="evidence" value="ECO:0007669"/>
    <property type="project" value="TreeGrafter"/>
</dbReference>
<dbReference type="GO" id="GO:0071035">
    <property type="term" value="P:nuclear polyadenylation-dependent rRNA catabolic process"/>
    <property type="evidence" value="ECO:0007669"/>
    <property type="project" value="TreeGrafter"/>
</dbReference>
<dbReference type="PROSITE" id="PS50967">
    <property type="entry name" value="HRDC"/>
    <property type="match status" value="1"/>
</dbReference>
<evidence type="ECO:0000256" key="2">
    <source>
        <dbReference type="ARBA" id="ARBA00023242"/>
    </source>
</evidence>
<dbReference type="SMART" id="SM00474">
    <property type="entry name" value="35EXOc"/>
    <property type="match status" value="1"/>
</dbReference>
<feature type="region of interest" description="Disordered" evidence="3">
    <location>
        <begin position="247"/>
        <end position="289"/>
    </location>
</feature>
<dbReference type="InterPro" id="IPR002562">
    <property type="entry name" value="3'-5'_exonuclease_dom"/>
</dbReference>
<dbReference type="AlphaFoldDB" id="A0AAV7Z742"/>
<comment type="subcellular location">
    <subcellularLocation>
        <location evidence="1">Nucleus</location>
    </subcellularLocation>
</comment>
<organism evidence="5 6">
    <name type="scientific">Anaeramoeba flamelloides</name>
    <dbReference type="NCBI Taxonomy" id="1746091"/>
    <lineage>
        <taxon>Eukaryota</taxon>
        <taxon>Metamonada</taxon>
        <taxon>Anaeramoebidae</taxon>
        <taxon>Anaeramoeba</taxon>
    </lineage>
</organism>
<dbReference type="EMBL" id="JANTQA010000036">
    <property type="protein sequence ID" value="KAJ3436597.1"/>
    <property type="molecule type" value="Genomic_DNA"/>
</dbReference>
<dbReference type="PANTHER" id="PTHR12124">
    <property type="entry name" value="POLYMYOSITIS/SCLERODERMA AUTOANTIGEN-RELATED"/>
    <property type="match status" value="1"/>
</dbReference>
<dbReference type="GO" id="GO:0003727">
    <property type="term" value="F:single-stranded RNA binding"/>
    <property type="evidence" value="ECO:0007669"/>
    <property type="project" value="TreeGrafter"/>
</dbReference>
<name>A0AAV7Z742_9EUKA</name>
<dbReference type="InterPro" id="IPR036397">
    <property type="entry name" value="RNaseH_sf"/>
</dbReference>
<evidence type="ECO:0000259" key="4">
    <source>
        <dbReference type="PROSITE" id="PS50967"/>
    </source>
</evidence>
<keyword evidence="2" id="KW-0539">Nucleus</keyword>
<dbReference type="GO" id="GO:0071040">
    <property type="term" value="P:nuclear polyadenylation-dependent antisense transcript catabolic process"/>
    <property type="evidence" value="ECO:0007669"/>
    <property type="project" value="TreeGrafter"/>
</dbReference>
<accession>A0AAV7Z742</accession>